<organism evidence="4 5">
    <name type="scientific">Virgibacillus massiliensis</name>
    <dbReference type="NCBI Taxonomy" id="1462526"/>
    <lineage>
        <taxon>Bacteria</taxon>
        <taxon>Bacillati</taxon>
        <taxon>Bacillota</taxon>
        <taxon>Bacilli</taxon>
        <taxon>Bacillales</taxon>
        <taxon>Bacillaceae</taxon>
        <taxon>Virgibacillus</taxon>
    </lineage>
</organism>
<dbReference type="InterPro" id="IPR036390">
    <property type="entry name" value="WH_DNA-bd_sf"/>
</dbReference>
<keyword evidence="2" id="KW-0804">Transcription</keyword>
<dbReference type="PANTHER" id="PTHR30363">
    <property type="entry name" value="HTH-TYPE TRANSCRIPTIONAL REGULATOR SRLR-RELATED"/>
    <property type="match status" value="1"/>
</dbReference>
<evidence type="ECO:0000313" key="4">
    <source>
        <dbReference type="EMBL" id="CDQ41046.1"/>
    </source>
</evidence>
<dbReference type="AlphaFoldDB" id="A0A024QGI2"/>
<evidence type="ECO:0000259" key="3">
    <source>
        <dbReference type="PROSITE" id="PS51000"/>
    </source>
</evidence>
<proteinExistence type="predicted"/>
<dbReference type="InterPro" id="IPR036388">
    <property type="entry name" value="WH-like_DNA-bd_sf"/>
</dbReference>
<evidence type="ECO:0000256" key="1">
    <source>
        <dbReference type="ARBA" id="ARBA00023015"/>
    </source>
</evidence>
<dbReference type="SMART" id="SM01134">
    <property type="entry name" value="DeoRC"/>
    <property type="match status" value="1"/>
</dbReference>
<comment type="caution">
    <text evidence="4">The sequence shown here is derived from an EMBL/GenBank/DDBJ whole genome shotgun (WGS) entry which is preliminary data.</text>
</comment>
<reference evidence="4 5" key="1">
    <citation type="submission" date="2014-03" db="EMBL/GenBank/DDBJ databases">
        <authorList>
            <person name="Urmite Genomes U."/>
        </authorList>
    </citation>
    <scope>NUCLEOTIDE SEQUENCE [LARGE SCALE GENOMIC DNA]</scope>
    <source>
        <strain evidence="4 5">Vm-5</strain>
    </source>
</reference>
<reference evidence="5" key="2">
    <citation type="submission" date="2014-05" db="EMBL/GenBank/DDBJ databases">
        <title>Draft genome sequence of Virgibacillus massiliensis Vm-5.</title>
        <authorList>
            <person name="Khelaifia S."/>
            <person name="Croce O."/>
            <person name="Lagier J.C."/>
            <person name="Raoult D."/>
        </authorList>
    </citation>
    <scope>NUCLEOTIDE SEQUENCE [LARGE SCALE GENOMIC DNA]</scope>
    <source>
        <strain evidence="5">Vm-5</strain>
    </source>
</reference>
<keyword evidence="5" id="KW-1185">Reference proteome</keyword>
<dbReference type="Gene3D" id="1.10.10.10">
    <property type="entry name" value="Winged helix-like DNA-binding domain superfamily/Winged helix DNA-binding domain"/>
    <property type="match status" value="1"/>
</dbReference>
<keyword evidence="1" id="KW-0805">Transcription regulation</keyword>
<name>A0A024QGI2_9BACI</name>
<dbReference type="Pfam" id="PF00455">
    <property type="entry name" value="DeoRC"/>
    <property type="match status" value="1"/>
</dbReference>
<dbReference type="PROSITE" id="PS51000">
    <property type="entry name" value="HTH_DEOR_2"/>
    <property type="match status" value="1"/>
</dbReference>
<dbReference type="OrthoDB" id="9798651at2"/>
<gene>
    <name evidence="4" type="primary">glcR_3</name>
    <name evidence="4" type="ORF">BN990_03396</name>
</gene>
<dbReference type="SMART" id="SM00420">
    <property type="entry name" value="HTH_DEOR"/>
    <property type="match status" value="1"/>
</dbReference>
<dbReference type="Gene3D" id="3.40.50.1360">
    <property type="match status" value="1"/>
</dbReference>
<evidence type="ECO:0000256" key="2">
    <source>
        <dbReference type="ARBA" id="ARBA00023163"/>
    </source>
</evidence>
<feature type="domain" description="HTH deoR-type" evidence="3">
    <location>
        <begin position="3"/>
        <end position="58"/>
    </location>
</feature>
<dbReference type="SUPFAM" id="SSF100950">
    <property type="entry name" value="NagB/RpiA/CoA transferase-like"/>
    <property type="match status" value="1"/>
</dbReference>
<dbReference type="GO" id="GO:0003700">
    <property type="term" value="F:DNA-binding transcription factor activity"/>
    <property type="evidence" value="ECO:0007669"/>
    <property type="project" value="InterPro"/>
</dbReference>
<dbReference type="eggNOG" id="COG1349">
    <property type="taxonomic scope" value="Bacteria"/>
</dbReference>
<dbReference type="InterPro" id="IPR050313">
    <property type="entry name" value="Carb_Metab_HTH_regulators"/>
</dbReference>
<dbReference type="InterPro" id="IPR037171">
    <property type="entry name" value="NagB/RpiA_transferase-like"/>
</dbReference>
<evidence type="ECO:0000313" key="5">
    <source>
        <dbReference type="Proteomes" id="UP000028875"/>
    </source>
</evidence>
<sequence>MLAAERKLKIIEYVKHKETASVAELSSTFQVHEATIRRDLNEIEKEGKLRRTHGGVVLVEDVSSEPTFTIRASERIDEKQRIAKQAASMVDEGDNIILDSGTTTYQIAQELTNKVNITIVTNDINIAAEFKACASIKVIVTGGILFPDSYILNGVYTDSVLNNLYVSKAFVAIPAFHPKRGLTHFDEQLISAKKSMIEAAEETIVVTDHTKLGGVSLHTVSPIDRINKLITGKEASEAQIQQFRDAGLTVYTV</sequence>
<dbReference type="PANTHER" id="PTHR30363:SF44">
    <property type="entry name" value="AGA OPERON TRANSCRIPTIONAL REPRESSOR-RELATED"/>
    <property type="match status" value="1"/>
</dbReference>
<dbReference type="EMBL" id="CCDP010000002">
    <property type="protein sequence ID" value="CDQ41046.1"/>
    <property type="molecule type" value="Genomic_DNA"/>
</dbReference>
<dbReference type="PRINTS" id="PR00037">
    <property type="entry name" value="HTHLACR"/>
</dbReference>
<protein>
    <submittedName>
        <fullName evidence="4">HTH-type transcriptional repressor GlcR</fullName>
    </submittedName>
</protein>
<dbReference type="STRING" id="1462526.BN990_03396"/>
<dbReference type="InterPro" id="IPR014036">
    <property type="entry name" value="DeoR-like_C"/>
</dbReference>
<dbReference type="InterPro" id="IPR001034">
    <property type="entry name" value="DeoR_HTH"/>
</dbReference>
<dbReference type="SUPFAM" id="SSF46785">
    <property type="entry name" value="Winged helix' DNA-binding domain"/>
    <property type="match status" value="1"/>
</dbReference>
<dbReference type="RefSeq" id="WP_021288729.1">
    <property type="nucleotide sequence ID" value="NZ_BNER01000007.1"/>
</dbReference>
<dbReference type="Proteomes" id="UP000028875">
    <property type="component" value="Unassembled WGS sequence"/>
</dbReference>
<accession>A0A024QGI2</accession>
<dbReference type="Pfam" id="PF08220">
    <property type="entry name" value="HTH_DeoR"/>
    <property type="match status" value="1"/>
</dbReference>